<dbReference type="GO" id="GO:0015562">
    <property type="term" value="F:efflux transmembrane transporter activity"/>
    <property type="evidence" value="ECO:0007669"/>
    <property type="project" value="TreeGrafter"/>
</dbReference>
<dbReference type="RefSeq" id="WP_106870352.1">
    <property type="nucleotide sequence ID" value="NZ_CP053841.1"/>
</dbReference>
<dbReference type="GO" id="GO:1990195">
    <property type="term" value="C:macrolide transmembrane transporter complex"/>
    <property type="evidence" value="ECO:0007669"/>
    <property type="project" value="InterPro"/>
</dbReference>
<evidence type="ECO:0000259" key="5">
    <source>
        <dbReference type="Pfam" id="PF25876"/>
    </source>
</evidence>
<dbReference type="EMBL" id="PDHH01000002">
    <property type="protein sequence ID" value="PSM52650.1"/>
    <property type="molecule type" value="Genomic_DNA"/>
</dbReference>
<dbReference type="InterPro" id="IPR058624">
    <property type="entry name" value="MdtA-like_HH"/>
</dbReference>
<dbReference type="Gene3D" id="6.10.140.1990">
    <property type="match status" value="1"/>
</dbReference>
<keyword evidence="4" id="KW-0472">Membrane</keyword>
<dbReference type="Gene3D" id="2.40.50.100">
    <property type="match status" value="1"/>
</dbReference>
<evidence type="ECO:0000313" key="8">
    <source>
        <dbReference type="Proteomes" id="UP000240535"/>
    </source>
</evidence>
<feature type="domain" description="Multidrug resistance protein MdtA-like alpha-helical hairpin" evidence="5">
    <location>
        <begin position="110"/>
        <end position="182"/>
    </location>
</feature>
<dbReference type="PANTHER" id="PTHR30469">
    <property type="entry name" value="MULTIDRUG RESISTANCE PROTEIN MDTA"/>
    <property type="match status" value="1"/>
</dbReference>
<keyword evidence="8" id="KW-1185">Reference proteome</keyword>
<dbReference type="OrthoDB" id="9784484at2"/>
<dbReference type="InterPro" id="IPR006143">
    <property type="entry name" value="RND_pump_MFP"/>
</dbReference>
<dbReference type="NCBIfam" id="TIGR01730">
    <property type="entry name" value="RND_mfp"/>
    <property type="match status" value="1"/>
</dbReference>
<dbReference type="GO" id="GO:1990281">
    <property type="term" value="C:efflux pump complex"/>
    <property type="evidence" value="ECO:0007669"/>
    <property type="project" value="TreeGrafter"/>
</dbReference>
<dbReference type="Proteomes" id="UP000240535">
    <property type="component" value="Unassembled WGS sequence"/>
</dbReference>
<dbReference type="GO" id="GO:0030313">
    <property type="term" value="C:cell envelope"/>
    <property type="evidence" value="ECO:0007669"/>
    <property type="project" value="UniProtKB-SubCell"/>
</dbReference>
<dbReference type="Gene3D" id="2.40.30.170">
    <property type="match status" value="1"/>
</dbReference>
<proteinExistence type="inferred from homology"/>
<name>A0A2P8R2C6_9BACT</name>
<gene>
    <name evidence="7" type="ORF">CQ405_02655</name>
</gene>
<evidence type="ECO:0000256" key="1">
    <source>
        <dbReference type="ARBA" id="ARBA00009477"/>
    </source>
</evidence>
<dbReference type="SUPFAM" id="SSF111369">
    <property type="entry name" value="HlyD-like secretion proteins"/>
    <property type="match status" value="1"/>
</dbReference>
<organism evidence="7 8">
    <name type="scientific">Campylobacter blaseri</name>
    <dbReference type="NCBI Taxonomy" id="2042961"/>
    <lineage>
        <taxon>Bacteria</taxon>
        <taxon>Pseudomonadati</taxon>
        <taxon>Campylobacterota</taxon>
        <taxon>Epsilonproteobacteria</taxon>
        <taxon>Campylobacterales</taxon>
        <taxon>Campylobacteraceae</taxon>
        <taxon>Campylobacter</taxon>
    </lineage>
</organism>
<accession>A0A2P8R2C6</accession>
<feature type="transmembrane region" description="Helical" evidence="4">
    <location>
        <begin position="7"/>
        <end position="25"/>
    </location>
</feature>
<dbReference type="Pfam" id="PF25876">
    <property type="entry name" value="HH_MFP_RND"/>
    <property type="match status" value="1"/>
</dbReference>
<evidence type="ECO:0000259" key="6">
    <source>
        <dbReference type="Pfam" id="PF25917"/>
    </source>
</evidence>
<comment type="caution">
    <text evidence="7">The sequence shown here is derived from an EMBL/GenBank/DDBJ whole genome shotgun (WGS) entry which is preliminary data.</text>
</comment>
<feature type="domain" description="Multidrug resistance protein MdtA-like barrel-sandwich hybrid" evidence="6">
    <location>
        <begin position="60"/>
        <end position="213"/>
    </location>
</feature>
<sequence length="394" mass="43446">MKKIIKYLIFFIVLIGIGYFGYIKFLKEDEKVDYFTVKPSSGDLLNSVAATGEVLARDLVDVGAQVGGQIQKLYVSLGDTVKKGDTIADIDSVKQANEIAKLNAQHRIYMADLNATSVALKIAKTKYDREKKLYRSNATSKESLENAENEIAFNMAKVEQIKAQIDQNMINLDTAKTNLGYTKIVAPLDGTIVSVLVKEGQTVNANQSTPVIVQIADLTKLEINMEIAEGDLPKVQTGMKVRYSILAEPNKKMTGYIDSIDPAMTTLSDGSLSKLSASQSSNSAVYYYGKVLVDNHDNFLKIGMTVENSIIIEESKDTIYIPKNLIFKKDNSSYVKVLKGSKIVEKSVKLGISDGFYQEILEGIDVDDDIISSTKSGKKEFKGQMGPPRRATRM</sequence>
<dbReference type="GO" id="GO:0019898">
    <property type="term" value="C:extrinsic component of membrane"/>
    <property type="evidence" value="ECO:0007669"/>
    <property type="project" value="InterPro"/>
</dbReference>
<reference evidence="8" key="1">
    <citation type="submission" date="2017-10" db="EMBL/GenBank/DDBJ databases">
        <title>Campylobacter species from seals.</title>
        <authorList>
            <person name="Gilbert M.J."/>
            <person name="Zomer A.L."/>
            <person name="Timmerman A.J."/>
            <person name="Duim B."/>
            <person name="Wagenaar J.A."/>
        </authorList>
    </citation>
    <scope>NUCLEOTIDE SEQUENCE [LARGE SCALE GENOMIC DNA]</scope>
    <source>
        <strain evidence="8">17S00004-5</strain>
    </source>
</reference>
<dbReference type="InterPro" id="IPR058625">
    <property type="entry name" value="MdtA-like_BSH"/>
</dbReference>
<keyword evidence="2" id="KW-0175">Coiled coil</keyword>
<evidence type="ECO:0000256" key="2">
    <source>
        <dbReference type="ARBA" id="ARBA00023054"/>
    </source>
</evidence>
<dbReference type="GO" id="GO:1990961">
    <property type="term" value="P:xenobiotic detoxification by transmembrane export across the plasma membrane"/>
    <property type="evidence" value="ECO:0007669"/>
    <property type="project" value="InterPro"/>
</dbReference>
<keyword evidence="4" id="KW-0812">Transmembrane</keyword>
<dbReference type="Gene3D" id="2.40.420.20">
    <property type="match status" value="1"/>
</dbReference>
<dbReference type="Pfam" id="PF25917">
    <property type="entry name" value="BSH_RND"/>
    <property type="match status" value="1"/>
</dbReference>
<comment type="similarity">
    <text evidence="1">Belongs to the membrane fusion protein (MFP) (TC 8.A.1) family.</text>
</comment>
<dbReference type="InterPro" id="IPR030190">
    <property type="entry name" value="MacA_alpha-hairpin_sf"/>
</dbReference>
<protein>
    <submittedName>
        <fullName evidence="7">Efflux transporter periplasmic adaptor subunit</fullName>
    </submittedName>
</protein>
<evidence type="ECO:0000313" key="7">
    <source>
        <dbReference type="EMBL" id="PSM52650.1"/>
    </source>
</evidence>
<dbReference type="PANTHER" id="PTHR30469:SF33">
    <property type="entry name" value="SLR1207 PROTEIN"/>
    <property type="match status" value="1"/>
</dbReference>
<evidence type="ECO:0000256" key="3">
    <source>
        <dbReference type="SAM" id="MobiDB-lite"/>
    </source>
</evidence>
<feature type="region of interest" description="Disordered" evidence="3">
    <location>
        <begin position="375"/>
        <end position="394"/>
    </location>
</feature>
<evidence type="ECO:0000256" key="4">
    <source>
        <dbReference type="SAM" id="Phobius"/>
    </source>
</evidence>
<dbReference type="AlphaFoldDB" id="A0A2P8R2C6"/>
<keyword evidence="4" id="KW-1133">Transmembrane helix</keyword>